<dbReference type="AlphaFoldDB" id="A0A0L0F5A3"/>
<evidence type="ECO:0000313" key="2">
    <source>
        <dbReference type="Proteomes" id="UP000054560"/>
    </source>
</evidence>
<evidence type="ECO:0000313" key="1">
    <source>
        <dbReference type="EMBL" id="KNC71363.1"/>
    </source>
</evidence>
<name>A0A0L0F5A3_9EUKA</name>
<proteinExistence type="predicted"/>
<dbReference type="Proteomes" id="UP000054560">
    <property type="component" value="Unassembled WGS sequence"/>
</dbReference>
<organism evidence="1 2">
    <name type="scientific">Sphaeroforma arctica JP610</name>
    <dbReference type="NCBI Taxonomy" id="667725"/>
    <lineage>
        <taxon>Eukaryota</taxon>
        <taxon>Ichthyosporea</taxon>
        <taxon>Ichthyophonida</taxon>
        <taxon>Sphaeroforma</taxon>
    </lineage>
</organism>
<dbReference type="RefSeq" id="XP_014145265.1">
    <property type="nucleotide sequence ID" value="XM_014289790.1"/>
</dbReference>
<keyword evidence="2" id="KW-1185">Reference proteome</keyword>
<gene>
    <name evidence="1" type="ORF">SARC_16100</name>
</gene>
<protein>
    <submittedName>
        <fullName evidence="1">Uncharacterized protein</fullName>
    </submittedName>
</protein>
<dbReference type="EMBL" id="KQ248941">
    <property type="protein sequence ID" value="KNC71363.1"/>
    <property type="molecule type" value="Genomic_DNA"/>
</dbReference>
<feature type="non-terminal residue" evidence="1">
    <location>
        <position position="69"/>
    </location>
</feature>
<accession>A0A0L0F5A3</accession>
<sequence>MLHLITYHISRHPSTQGYACVDARAERSSDISGLSVPYGDFDECDNVDHLAIAGPGPSIRQHGTLSIAK</sequence>
<dbReference type="GeneID" id="25916604"/>
<reference evidence="1 2" key="1">
    <citation type="submission" date="2011-02" db="EMBL/GenBank/DDBJ databases">
        <title>The Genome Sequence of Sphaeroforma arctica JP610.</title>
        <authorList>
            <consortium name="The Broad Institute Genome Sequencing Platform"/>
            <person name="Russ C."/>
            <person name="Cuomo C."/>
            <person name="Young S.K."/>
            <person name="Zeng Q."/>
            <person name="Gargeya S."/>
            <person name="Alvarado L."/>
            <person name="Berlin A."/>
            <person name="Chapman S.B."/>
            <person name="Chen Z."/>
            <person name="Freedman E."/>
            <person name="Gellesch M."/>
            <person name="Goldberg J."/>
            <person name="Griggs A."/>
            <person name="Gujja S."/>
            <person name="Heilman E."/>
            <person name="Heiman D."/>
            <person name="Howarth C."/>
            <person name="Mehta T."/>
            <person name="Neiman D."/>
            <person name="Pearson M."/>
            <person name="Roberts A."/>
            <person name="Saif S."/>
            <person name="Shea T."/>
            <person name="Shenoy N."/>
            <person name="Sisk P."/>
            <person name="Stolte C."/>
            <person name="Sykes S."/>
            <person name="White J."/>
            <person name="Yandava C."/>
            <person name="Burger G."/>
            <person name="Gray M.W."/>
            <person name="Holland P.W.H."/>
            <person name="King N."/>
            <person name="Lang F.B.F."/>
            <person name="Roger A.J."/>
            <person name="Ruiz-Trillo I."/>
            <person name="Haas B."/>
            <person name="Nusbaum C."/>
            <person name="Birren B."/>
        </authorList>
    </citation>
    <scope>NUCLEOTIDE SEQUENCE [LARGE SCALE GENOMIC DNA]</scope>
    <source>
        <strain evidence="1 2">JP610</strain>
    </source>
</reference>